<keyword evidence="1" id="KW-0378">Hydrolase</keyword>
<keyword evidence="1" id="KW-0347">Helicase</keyword>
<gene>
    <name evidence="1" type="ORF">GLW08_11680</name>
</gene>
<accession>A0ACC7VEY0</accession>
<keyword evidence="1" id="KW-0067">ATP-binding</keyword>
<sequence>MKATLFPSSFDWMPSPLSSVSSHHSPKLAGRLWLEANLSLSQEEKVELIEKGLLTRVPALESNWWGRRCRRCGNTTERLIVPWPCGCGQKCHYCRSCIEMGRIASCTSFLLWTGAEPDWHQHVDACAWTGQLTPFQKQGANRIVDTVENNGRLLVWAVCGAGKTEMLFPGLERALALGRRICLATPRADVVRELKPRLQQAFPHVDIAALYGGSDDVDDGAQFIIATTHQLLKYARAFDVMIIDEVDAFPYHSDPKLHFAAARSLKRTASLIYLTATPRFSLKVSSYVKKLPTVFVPERYHGHPLPIPRFLAAFDTKASFQKKQLPKAFQVWLHNKKTEKRRVIVFVPTIELAETMTNMVEEAVYVHSEDAERKEKVQRFRDKEISLLITTTILERGVTFPSIDVAVIDAGHQVFDEAALVQIAGRAGRSADDPNGDVVFFHNGKSSAMVRAREAIQDMNRRARKERR</sequence>
<comment type="caution">
    <text evidence="1">The sequence shown here is derived from an EMBL/GenBank/DDBJ whole genome shotgun (WGS) entry which is preliminary data.</text>
</comment>
<keyword evidence="1" id="KW-0547">Nucleotide-binding</keyword>
<proteinExistence type="predicted"/>
<dbReference type="EMBL" id="WMEU01000003">
    <property type="protein sequence ID" value="MYL53998.1"/>
    <property type="molecule type" value="Genomic_DNA"/>
</dbReference>
<name>A0ACC7VEY0_9BACI</name>
<organism evidence="1 2">
    <name type="scientific">Pontibacillus yanchengensis</name>
    <dbReference type="NCBI Taxonomy" id="462910"/>
    <lineage>
        <taxon>Bacteria</taxon>
        <taxon>Bacillati</taxon>
        <taxon>Bacillota</taxon>
        <taxon>Bacilli</taxon>
        <taxon>Bacillales</taxon>
        <taxon>Bacillaceae</taxon>
        <taxon>Pontibacillus</taxon>
    </lineage>
</organism>
<evidence type="ECO:0000313" key="2">
    <source>
        <dbReference type="Proteomes" id="UP000466692"/>
    </source>
</evidence>
<keyword evidence="2" id="KW-1185">Reference proteome</keyword>
<dbReference type="Proteomes" id="UP000466692">
    <property type="component" value="Unassembled WGS sequence"/>
</dbReference>
<protein>
    <submittedName>
        <fullName evidence="1">DNA/RNA helicase</fullName>
    </submittedName>
</protein>
<reference evidence="1" key="1">
    <citation type="submission" date="2019-11" db="EMBL/GenBank/DDBJ databases">
        <title>Genome sequences of 17 halophilic strains isolated from different environments.</title>
        <authorList>
            <person name="Furrow R.E."/>
        </authorList>
    </citation>
    <scope>NUCLEOTIDE SEQUENCE</scope>
    <source>
        <strain evidence="1">22510_22_Filter</strain>
    </source>
</reference>
<evidence type="ECO:0000313" key="1">
    <source>
        <dbReference type="EMBL" id="MYL53998.1"/>
    </source>
</evidence>